<keyword evidence="3" id="KW-1185">Reference proteome</keyword>
<dbReference type="InterPro" id="IPR038670">
    <property type="entry name" value="HslJ-like_sf"/>
</dbReference>
<name>A0A0Q1CHQ5_9FLAO</name>
<feature type="signal peptide" evidence="1">
    <location>
        <begin position="1"/>
        <end position="23"/>
    </location>
</feature>
<feature type="chain" id="PRO_5006189269" description="DUF306 domain-containing protein" evidence="1">
    <location>
        <begin position="24"/>
        <end position="151"/>
    </location>
</feature>
<dbReference type="EMBL" id="LCTZ01000002">
    <property type="protein sequence ID" value="KQC30474.1"/>
    <property type="molecule type" value="Genomic_DNA"/>
</dbReference>
<accession>A0A0Q1CHQ5</accession>
<comment type="caution">
    <text evidence="2">The sequence shown here is derived from an EMBL/GenBank/DDBJ whole genome shotgun (WGS) entry which is preliminary data.</text>
</comment>
<dbReference type="Gene3D" id="2.40.128.270">
    <property type="match status" value="1"/>
</dbReference>
<gene>
    <name evidence="2" type="ORF">AAY42_11785</name>
</gene>
<proteinExistence type="predicted"/>
<evidence type="ECO:0008006" key="4">
    <source>
        <dbReference type="Google" id="ProtNLM"/>
    </source>
</evidence>
<dbReference type="OrthoDB" id="1445943at2"/>
<organism evidence="2 3">
    <name type="scientific">Flagellimonas eckloniae</name>
    <dbReference type="NCBI Taxonomy" id="346185"/>
    <lineage>
        <taxon>Bacteria</taxon>
        <taxon>Pseudomonadati</taxon>
        <taxon>Bacteroidota</taxon>
        <taxon>Flavobacteriia</taxon>
        <taxon>Flavobacteriales</taxon>
        <taxon>Flavobacteriaceae</taxon>
        <taxon>Flagellimonas</taxon>
    </lineage>
</organism>
<reference evidence="2 3" key="1">
    <citation type="submission" date="2015-04" db="EMBL/GenBank/DDBJ databases">
        <title>Complete genome of flavobacterium.</title>
        <authorList>
            <person name="Kwon Y.M."/>
            <person name="Kim S.-J."/>
        </authorList>
    </citation>
    <scope>NUCLEOTIDE SEQUENCE [LARGE SCALE GENOMIC DNA]</scope>
    <source>
        <strain evidence="2 3">DK169</strain>
    </source>
</reference>
<evidence type="ECO:0000313" key="3">
    <source>
        <dbReference type="Proteomes" id="UP000050827"/>
    </source>
</evidence>
<protein>
    <recommendedName>
        <fullName evidence="4">DUF306 domain-containing protein</fullName>
    </recommendedName>
</protein>
<evidence type="ECO:0000256" key="1">
    <source>
        <dbReference type="SAM" id="SignalP"/>
    </source>
</evidence>
<dbReference type="AlphaFoldDB" id="A0A0Q1CHQ5"/>
<keyword evidence="1" id="KW-0732">Signal</keyword>
<dbReference type="Proteomes" id="UP000050827">
    <property type="component" value="Unassembled WGS sequence"/>
</dbReference>
<dbReference type="RefSeq" id="WP_055395429.1">
    <property type="nucleotide sequence ID" value="NZ_LCTZ01000002.1"/>
</dbReference>
<dbReference type="STRING" id="346185.AAY42_11785"/>
<sequence>MKTSFFKKTVACLLFSLIFSCNNDSETIENQIILGTWHVVAIHSSSPTGLTLGPNTEEVISIIFPRNGEFMGTTSVNSFGGRSSSTENMLFIEEMVTTEVADTSFGQAFYDAFNESINSETGFSEFEIAVQDEDELNLEHNGFKFLTLQRQ</sequence>
<dbReference type="PROSITE" id="PS51257">
    <property type="entry name" value="PROKAR_LIPOPROTEIN"/>
    <property type="match status" value="1"/>
</dbReference>
<evidence type="ECO:0000313" key="2">
    <source>
        <dbReference type="EMBL" id="KQC30474.1"/>
    </source>
</evidence>